<dbReference type="AlphaFoldDB" id="A0A9Q3A8M6"/>
<dbReference type="NCBIfam" id="TIGR00360">
    <property type="entry name" value="ComEC_N-term"/>
    <property type="match status" value="1"/>
</dbReference>
<gene>
    <name evidence="8" type="ORF">KUO17_02140</name>
</gene>
<keyword evidence="9" id="KW-1185">Reference proteome</keyword>
<evidence type="ECO:0000313" key="8">
    <source>
        <dbReference type="EMBL" id="MBV6285857.1"/>
    </source>
</evidence>
<dbReference type="PANTHER" id="PTHR30619:SF1">
    <property type="entry name" value="RECOMBINATION PROTEIN 2"/>
    <property type="match status" value="1"/>
</dbReference>
<evidence type="ECO:0000256" key="5">
    <source>
        <dbReference type="ARBA" id="ARBA00023136"/>
    </source>
</evidence>
<feature type="transmembrane region" description="Helical" evidence="6">
    <location>
        <begin position="359"/>
        <end position="380"/>
    </location>
</feature>
<dbReference type="EMBL" id="JAHTBI010000008">
    <property type="protein sequence ID" value="MBV6285857.1"/>
    <property type="molecule type" value="Genomic_DNA"/>
</dbReference>
<dbReference type="InterPro" id="IPR052159">
    <property type="entry name" value="Competence_DNA_uptake"/>
</dbReference>
<accession>A0A9Q3A8M6</accession>
<reference evidence="8" key="1">
    <citation type="journal article" date="2022" name="Int. J. Syst. Evol. Microbiol.">
        <title>Pseudomonas aegrilactucae sp. nov. and Pseudomonas morbosilactucae sp. nov., pathogens causing bacterial rot of lettuce in Japan.</title>
        <authorList>
            <person name="Sawada H."/>
            <person name="Fujikawa T."/>
            <person name="Satou M."/>
        </authorList>
    </citation>
    <scope>NUCLEOTIDE SEQUENCE</scope>
    <source>
        <strain evidence="8">MAFF 301350</strain>
    </source>
</reference>
<dbReference type="InterPro" id="IPR004477">
    <property type="entry name" value="ComEC_N"/>
</dbReference>
<feature type="transmembrane region" description="Helical" evidence="6">
    <location>
        <begin position="45"/>
        <end position="63"/>
    </location>
</feature>
<evidence type="ECO:0000256" key="3">
    <source>
        <dbReference type="ARBA" id="ARBA00022692"/>
    </source>
</evidence>
<feature type="transmembrane region" description="Helical" evidence="6">
    <location>
        <begin position="386"/>
        <end position="408"/>
    </location>
</feature>
<evidence type="ECO:0000256" key="6">
    <source>
        <dbReference type="SAM" id="Phobius"/>
    </source>
</evidence>
<dbReference type="InterPro" id="IPR001279">
    <property type="entry name" value="Metallo-B-lactamas"/>
</dbReference>
<evidence type="ECO:0000313" key="9">
    <source>
        <dbReference type="Proteomes" id="UP001106592"/>
    </source>
</evidence>
<evidence type="ECO:0000256" key="4">
    <source>
        <dbReference type="ARBA" id="ARBA00022989"/>
    </source>
</evidence>
<dbReference type="RefSeq" id="WP_217973398.1">
    <property type="nucleotide sequence ID" value="NZ_JAHTBI010000008.1"/>
</dbReference>
<dbReference type="Pfam" id="PF03772">
    <property type="entry name" value="Competence"/>
    <property type="match status" value="1"/>
</dbReference>
<dbReference type="SMART" id="SM00849">
    <property type="entry name" value="Lactamase_B"/>
    <property type="match status" value="1"/>
</dbReference>
<name>A0A9Q3A8M6_9PSED</name>
<dbReference type="CDD" id="cd07731">
    <property type="entry name" value="ComA-like_MBL-fold"/>
    <property type="match status" value="1"/>
</dbReference>
<dbReference type="PANTHER" id="PTHR30619">
    <property type="entry name" value="DNA INTERNALIZATION/COMPETENCE PROTEIN COMEC/REC2"/>
    <property type="match status" value="1"/>
</dbReference>
<keyword evidence="3 6" id="KW-0812">Transmembrane</keyword>
<protein>
    <submittedName>
        <fullName evidence="8">DNA internalization-related competence protein ComEC/Rec2</fullName>
    </submittedName>
</protein>
<comment type="subcellular location">
    <subcellularLocation>
        <location evidence="1">Cell membrane</location>
        <topology evidence="1">Multi-pass membrane protein</topology>
    </subcellularLocation>
</comment>
<feature type="transmembrane region" description="Helical" evidence="6">
    <location>
        <begin position="415"/>
        <end position="436"/>
    </location>
</feature>
<dbReference type="InterPro" id="IPR025405">
    <property type="entry name" value="DUF4131"/>
</dbReference>
<keyword evidence="5 6" id="KW-0472">Membrane</keyword>
<keyword evidence="2" id="KW-1003">Cell membrane</keyword>
<dbReference type="GO" id="GO:0030420">
    <property type="term" value="P:establishment of competence for transformation"/>
    <property type="evidence" value="ECO:0007669"/>
    <property type="project" value="InterPro"/>
</dbReference>
<evidence type="ECO:0000256" key="1">
    <source>
        <dbReference type="ARBA" id="ARBA00004651"/>
    </source>
</evidence>
<feature type="domain" description="Metallo-beta-lactamase" evidence="7">
    <location>
        <begin position="501"/>
        <end position="685"/>
    </location>
</feature>
<feature type="transmembrane region" description="Helical" evidence="6">
    <location>
        <begin position="448"/>
        <end position="466"/>
    </location>
</feature>
<evidence type="ECO:0000259" key="7">
    <source>
        <dbReference type="SMART" id="SM00849"/>
    </source>
</evidence>
<dbReference type="GO" id="GO:0005886">
    <property type="term" value="C:plasma membrane"/>
    <property type="evidence" value="ECO:0007669"/>
    <property type="project" value="UniProtKB-SubCell"/>
</dbReference>
<feature type="transmembrane region" description="Helical" evidence="6">
    <location>
        <begin position="230"/>
        <end position="250"/>
    </location>
</feature>
<feature type="transmembrane region" description="Helical" evidence="6">
    <location>
        <begin position="298"/>
        <end position="321"/>
    </location>
</feature>
<dbReference type="Pfam" id="PF13567">
    <property type="entry name" value="DUF4131"/>
    <property type="match status" value="1"/>
</dbReference>
<evidence type="ECO:0000256" key="2">
    <source>
        <dbReference type="ARBA" id="ARBA00022475"/>
    </source>
</evidence>
<dbReference type="InterPro" id="IPR004797">
    <property type="entry name" value="Competence_ComEC/Rec2"/>
</dbReference>
<dbReference type="InterPro" id="IPR035681">
    <property type="entry name" value="ComA-like_MBL"/>
</dbReference>
<dbReference type="Proteomes" id="UP001106592">
    <property type="component" value="Unassembled WGS sequence"/>
</dbReference>
<dbReference type="Pfam" id="PF00753">
    <property type="entry name" value="Lactamase_B"/>
    <property type="match status" value="1"/>
</dbReference>
<feature type="transmembrane region" description="Helical" evidence="6">
    <location>
        <begin position="256"/>
        <end position="277"/>
    </location>
</feature>
<proteinExistence type="predicted"/>
<feature type="transmembrane region" description="Helical" evidence="6">
    <location>
        <begin position="327"/>
        <end position="347"/>
    </location>
</feature>
<reference evidence="8" key="2">
    <citation type="journal article" date="2023" name="Plant Pathol.">
        <title>Dismantling and reorganizing Pseudomonas marginalis sensu#lato.</title>
        <authorList>
            <person name="Sawada H."/>
            <person name="Fujikawa T."/>
            <person name="Satou M."/>
        </authorList>
    </citation>
    <scope>NUCLEOTIDE SEQUENCE</scope>
    <source>
        <strain evidence="8">MAFF 301350</strain>
    </source>
</reference>
<organism evidence="8 9">
    <name type="scientific">Pseudomonas aegrilactucae</name>
    <dbReference type="NCBI Taxonomy" id="2854028"/>
    <lineage>
        <taxon>Bacteria</taxon>
        <taxon>Pseudomonadati</taxon>
        <taxon>Pseudomonadota</taxon>
        <taxon>Gammaproteobacteria</taxon>
        <taxon>Pseudomonadales</taxon>
        <taxon>Pseudomonadaceae</taxon>
        <taxon>Pseudomonas</taxon>
    </lineage>
</organism>
<comment type="caution">
    <text evidence="8">The sequence shown here is derived from an EMBL/GenBank/DDBJ whole genome shotgun (WGS) entry which is preliminary data.</text>
</comment>
<dbReference type="NCBIfam" id="TIGR00361">
    <property type="entry name" value="ComEC_Rec2"/>
    <property type="match status" value="1"/>
</dbReference>
<sequence>MRTGMLALALGLLCLRVLPVLPSVGVLWAIVGVGALCLLRRRPVPGLFLLGFAWACVSAQWALDDRLSPGLDGRILWLEGQVVGLPQQGERSVRFELVEAASRRAHLPQRISMSWFGGPQVNSGERWRLAVQLQRPAGLLNPHGPDQEAALLARRIGATGSVKAGERLAPAAHAWRDGVRQRLLKVGAHGREPALAALVLGDGASLAREDWQVLQATGTVHLLVISGQHIGLLAGLVYALVAGLARWGLWPRALPWLPWACGLAFAAALAYGLMAGFQVPVRRACIMLAVVLLWRLRFRHLGVGVPLLLALNGVLLVEPLASLQPGFWLSFTAVAVLVFIFSGRLGAWNPWRAWGRAQGLIAIGLLPVLLVLGLPISLSAPVANLLAVPWVSIAVLPLALSGTLLLPVPLLGEGLLWLAGAALAALFWLLALLAQWQSAWIPAALPPWAWLLVCLGAVLVLLPKGLPMRLLGWPLLLMAVYAPRAELPVGQLEVWQLDVGQGQAFLLRTRHHAMLYDTGPATGGSDLGERVVVPTLHRLGVHRLDLMLISHAHADHAGGALAVQRGVPVARVVAGEVVEAPRPLRAQACTSGERWQWDDVQFSLWQWDAAGDSNQRSCVLRVQAGGETLLLTGDIDARAERAWLRGPMAGRVDWLQAPHHGSRTSSSQVFLEHTQARGVLISRGRHNAFGHPHPQVVGRYQAQGISVHDSAVQGAVRLLLGRFGEALGQRSQRRFWREPT</sequence>
<keyword evidence="4 6" id="KW-1133">Transmembrane helix</keyword>